<feature type="transmembrane region" description="Helical" evidence="5">
    <location>
        <begin position="195"/>
        <end position="214"/>
    </location>
</feature>
<dbReference type="PANTHER" id="PTHR23501:SF154">
    <property type="entry name" value="MULTIDRUG-EFFLUX TRANSPORTER RV1634-RELATED"/>
    <property type="match status" value="1"/>
</dbReference>
<feature type="transmembrane region" description="Helical" evidence="5">
    <location>
        <begin position="256"/>
        <end position="277"/>
    </location>
</feature>
<keyword evidence="2 5" id="KW-0812">Transmembrane</keyword>
<dbReference type="Proteomes" id="UP001434337">
    <property type="component" value="Chromosome"/>
</dbReference>
<keyword evidence="4 5" id="KW-0472">Membrane</keyword>
<evidence type="ECO:0000256" key="2">
    <source>
        <dbReference type="ARBA" id="ARBA00022692"/>
    </source>
</evidence>
<reference evidence="8 9" key="1">
    <citation type="journal article" date="2023" name="Environ Microbiome">
        <title>A coral-associated actinobacterium mitigates coral bleaching under heat stress.</title>
        <authorList>
            <person name="Li J."/>
            <person name="Zou Y."/>
            <person name="Li Q."/>
            <person name="Zhang J."/>
            <person name="Bourne D.G."/>
            <person name="Lyu Y."/>
            <person name="Liu C."/>
            <person name="Zhang S."/>
        </authorList>
    </citation>
    <scope>NUCLEOTIDE SEQUENCE [LARGE SCALE GENOMIC DNA]</scope>
    <source>
        <strain evidence="8 9">SCSIO 13291</strain>
    </source>
</reference>
<dbReference type="InterPro" id="IPR011701">
    <property type="entry name" value="MFS"/>
</dbReference>
<evidence type="ECO:0000256" key="3">
    <source>
        <dbReference type="ARBA" id="ARBA00022989"/>
    </source>
</evidence>
<feature type="transmembrane region" description="Helical" evidence="5">
    <location>
        <begin position="413"/>
        <end position="433"/>
    </location>
</feature>
<evidence type="ECO:0000313" key="9">
    <source>
        <dbReference type="Proteomes" id="UP001434337"/>
    </source>
</evidence>
<dbReference type="EMBL" id="CP115965">
    <property type="protein sequence ID" value="WZW97537.1"/>
    <property type="molecule type" value="Genomic_DNA"/>
</dbReference>
<feature type="transmembrane region" description="Helical" evidence="5">
    <location>
        <begin position="316"/>
        <end position="336"/>
    </location>
</feature>
<feature type="transmembrane region" description="Helical" evidence="5">
    <location>
        <begin position="342"/>
        <end position="367"/>
    </location>
</feature>
<dbReference type="PANTHER" id="PTHR23501">
    <property type="entry name" value="MAJOR FACILITATOR SUPERFAMILY"/>
    <property type="match status" value="1"/>
</dbReference>
<feature type="transmembrane region" description="Helical" evidence="5">
    <location>
        <begin position="130"/>
        <end position="152"/>
    </location>
</feature>
<evidence type="ECO:0000313" key="8">
    <source>
        <dbReference type="EMBL" id="WZW97537.1"/>
    </source>
</evidence>
<dbReference type="PROSITE" id="PS50850">
    <property type="entry name" value="MFS"/>
    <property type="match status" value="1"/>
</dbReference>
<evidence type="ECO:0000256" key="1">
    <source>
        <dbReference type="ARBA" id="ARBA00004651"/>
    </source>
</evidence>
<evidence type="ECO:0000259" key="7">
    <source>
        <dbReference type="PROSITE" id="PS50850"/>
    </source>
</evidence>
<sequence length="446" mass="45746">MPANRLMTAGLLLCVLAVAFETQAVLTAMPAAADDLGDLHLYAWAFTAVMIPQIVAIAVAGRWCDTRGPLPAFSTGLVLFAVGIVIAALAPTMAVLLVGRVVQGLGAGGINLSLMVVTGRAYAPADRARVMTWFSACWMLPSFLGPVVAAWLSENLSWHWVFWSVLPFLALGAAFLLPGLVRLPHHGETGDGDHVPVHAALGVAVGIALIQVAGQRLEPLSVLWALLGFVALGVWARRLMPRGFSLTGAGLSSTVLARLVTAGSFMGMQAFLPLMLVQRGASLLVAGAAITVASVGWMAGSWLQSRPWLLLSRDRIIVLGAVCVAAGLAVVTLGAGGVAGGAWLPVAGFTVAGLGMGLATASTSLVVMQLSPVVELGRNTSSLQVGEMLGNALLAGAAGTLFAALGPRGSTELTFGSIAGLLTATALLAVLIASRIGHVQNHSARV</sequence>
<dbReference type="Gene3D" id="1.20.1250.20">
    <property type="entry name" value="MFS general substrate transporter like domains"/>
    <property type="match status" value="1"/>
</dbReference>
<accession>A0ABZ3C3Z2</accession>
<keyword evidence="3 5" id="KW-1133">Transmembrane helix</keyword>
<feature type="chain" id="PRO_5046371137" evidence="6">
    <location>
        <begin position="25"/>
        <end position="446"/>
    </location>
</feature>
<protein>
    <submittedName>
        <fullName evidence="8">MFS transporter</fullName>
    </submittedName>
</protein>
<organism evidence="8 9">
    <name type="scientific">Propioniciclava soli</name>
    <dbReference type="NCBI Taxonomy" id="2775081"/>
    <lineage>
        <taxon>Bacteria</taxon>
        <taxon>Bacillati</taxon>
        <taxon>Actinomycetota</taxon>
        <taxon>Actinomycetes</taxon>
        <taxon>Propionibacteriales</taxon>
        <taxon>Propionibacteriaceae</taxon>
        <taxon>Propioniciclava</taxon>
    </lineage>
</organism>
<keyword evidence="6" id="KW-0732">Signal</keyword>
<feature type="transmembrane region" description="Helical" evidence="5">
    <location>
        <begin position="158"/>
        <end position="183"/>
    </location>
</feature>
<feature type="transmembrane region" description="Helical" evidence="5">
    <location>
        <begin position="76"/>
        <end position="98"/>
    </location>
</feature>
<dbReference type="InterPro" id="IPR036259">
    <property type="entry name" value="MFS_trans_sf"/>
</dbReference>
<evidence type="ECO:0000256" key="4">
    <source>
        <dbReference type="ARBA" id="ARBA00023136"/>
    </source>
</evidence>
<gene>
    <name evidence="8" type="ORF">PCC79_11565</name>
</gene>
<proteinExistence type="predicted"/>
<feature type="domain" description="Major facilitator superfamily (MFS) profile" evidence="7">
    <location>
        <begin position="7"/>
        <end position="437"/>
    </location>
</feature>
<dbReference type="Pfam" id="PF07690">
    <property type="entry name" value="MFS_1"/>
    <property type="match status" value="1"/>
</dbReference>
<comment type="subcellular location">
    <subcellularLocation>
        <location evidence="1">Cell membrane</location>
        <topology evidence="1">Multi-pass membrane protein</topology>
    </subcellularLocation>
</comment>
<feature type="transmembrane region" description="Helical" evidence="5">
    <location>
        <begin position="43"/>
        <end position="64"/>
    </location>
</feature>
<dbReference type="RefSeq" id="WP_342371904.1">
    <property type="nucleotide sequence ID" value="NZ_CP115965.1"/>
</dbReference>
<feature type="signal peptide" evidence="6">
    <location>
        <begin position="1"/>
        <end position="24"/>
    </location>
</feature>
<feature type="transmembrane region" description="Helical" evidence="5">
    <location>
        <begin position="283"/>
        <end position="304"/>
    </location>
</feature>
<keyword evidence="9" id="KW-1185">Reference proteome</keyword>
<feature type="transmembrane region" description="Helical" evidence="5">
    <location>
        <begin position="220"/>
        <end position="236"/>
    </location>
</feature>
<name>A0ABZ3C3Z2_9ACTN</name>
<dbReference type="InterPro" id="IPR020846">
    <property type="entry name" value="MFS_dom"/>
</dbReference>
<evidence type="ECO:0000256" key="5">
    <source>
        <dbReference type="SAM" id="Phobius"/>
    </source>
</evidence>
<feature type="transmembrane region" description="Helical" evidence="5">
    <location>
        <begin position="388"/>
        <end position="407"/>
    </location>
</feature>
<evidence type="ECO:0000256" key="6">
    <source>
        <dbReference type="SAM" id="SignalP"/>
    </source>
</evidence>
<dbReference type="SUPFAM" id="SSF103473">
    <property type="entry name" value="MFS general substrate transporter"/>
    <property type="match status" value="1"/>
</dbReference>